<evidence type="ECO:0000256" key="5">
    <source>
        <dbReference type="ARBA" id="ARBA00022786"/>
    </source>
</evidence>
<dbReference type="GO" id="GO:0005634">
    <property type="term" value="C:nucleus"/>
    <property type="evidence" value="ECO:0007669"/>
    <property type="project" value="TreeGrafter"/>
</dbReference>
<dbReference type="Pfam" id="PF00443">
    <property type="entry name" value="UCH"/>
    <property type="match status" value="1"/>
</dbReference>
<keyword evidence="5" id="KW-0833">Ubl conjugation pathway</keyword>
<evidence type="ECO:0000259" key="8">
    <source>
        <dbReference type="PROSITE" id="PS50235"/>
    </source>
</evidence>
<comment type="similarity">
    <text evidence="2">Belongs to the peptidase C19 family.</text>
</comment>
<dbReference type="InterPro" id="IPR028889">
    <property type="entry name" value="USP"/>
</dbReference>
<keyword evidence="7" id="KW-0788">Thiol protease</keyword>
<comment type="catalytic activity">
    <reaction evidence="1">
        <text>Thiol-dependent hydrolysis of ester, thioester, amide, peptide and isopeptide bonds formed by the C-terminal Gly of ubiquitin (a 76-residue protein attached to proteins as an intracellular targeting signal).</text>
        <dbReference type="EC" id="3.4.19.12"/>
    </reaction>
</comment>
<dbReference type="AlphaFoldDB" id="X6N8G9"/>
<evidence type="ECO:0000313" key="10">
    <source>
        <dbReference type="Proteomes" id="UP000023152"/>
    </source>
</evidence>
<dbReference type="PANTHER" id="PTHR24006">
    <property type="entry name" value="UBIQUITIN CARBOXYL-TERMINAL HYDROLASE"/>
    <property type="match status" value="1"/>
</dbReference>
<dbReference type="GO" id="GO:0016579">
    <property type="term" value="P:protein deubiquitination"/>
    <property type="evidence" value="ECO:0007669"/>
    <property type="project" value="InterPro"/>
</dbReference>
<comment type="caution">
    <text evidence="9">The sequence shown here is derived from an EMBL/GenBank/DDBJ whole genome shotgun (WGS) entry which is preliminary data.</text>
</comment>
<dbReference type="Proteomes" id="UP000023152">
    <property type="component" value="Unassembled WGS sequence"/>
</dbReference>
<name>X6N8G9_RETFI</name>
<dbReference type="Gene3D" id="3.90.70.10">
    <property type="entry name" value="Cysteine proteinases"/>
    <property type="match status" value="1"/>
</dbReference>
<evidence type="ECO:0000256" key="4">
    <source>
        <dbReference type="ARBA" id="ARBA00022670"/>
    </source>
</evidence>
<protein>
    <recommendedName>
        <fullName evidence="3">ubiquitinyl hydrolase 1</fullName>
        <ecNumber evidence="3">3.4.19.12</ecNumber>
    </recommendedName>
</protein>
<dbReference type="InterPro" id="IPR038765">
    <property type="entry name" value="Papain-like_cys_pep_sf"/>
</dbReference>
<dbReference type="GO" id="GO:0005829">
    <property type="term" value="C:cytosol"/>
    <property type="evidence" value="ECO:0007669"/>
    <property type="project" value="TreeGrafter"/>
</dbReference>
<dbReference type="EMBL" id="ASPP01011087">
    <property type="protein sequence ID" value="ETO22039.1"/>
    <property type="molecule type" value="Genomic_DNA"/>
</dbReference>
<keyword evidence="10" id="KW-1185">Reference proteome</keyword>
<evidence type="ECO:0000256" key="7">
    <source>
        <dbReference type="ARBA" id="ARBA00022807"/>
    </source>
</evidence>
<dbReference type="OrthoDB" id="420187at2759"/>
<gene>
    <name evidence="9" type="ORF">RFI_15163</name>
</gene>
<reference evidence="9 10" key="1">
    <citation type="journal article" date="2013" name="Curr. Biol.">
        <title>The Genome of the Foraminiferan Reticulomyxa filosa.</title>
        <authorList>
            <person name="Glockner G."/>
            <person name="Hulsmann N."/>
            <person name="Schleicher M."/>
            <person name="Noegel A.A."/>
            <person name="Eichinger L."/>
            <person name="Gallinger C."/>
            <person name="Pawlowski J."/>
            <person name="Sierra R."/>
            <person name="Euteneuer U."/>
            <person name="Pillet L."/>
            <person name="Moustafa A."/>
            <person name="Platzer M."/>
            <person name="Groth M."/>
            <person name="Szafranski K."/>
            <person name="Schliwa M."/>
        </authorList>
    </citation>
    <scope>NUCLEOTIDE SEQUENCE [LARGE SCALE GENOMIC DNA]</scope>
</reference>
<evidence type="ECO:0000256" key="1">
    <source>
        <dbReference type="ARBA" id="ARBA00000707"/>
    </source>
</evidence>
<sequence>MLYSTFPTTPDLLFCNLRGTISKQLRPGRQEDAHEFLRYLLDAFQMSALKHEKKKTTIVHKIWGGYLRSQVKCCACGKESNTYDSILDLSLEMKDCSVTEALKHFTAKESLEGNNKYFCKQCNTLQKAIKQLTIFEPPNVLVLHLKRFQYESERESSRLRDITSTKINRFVSFDSELDITSL</sequence>
<dbReference type="GO" id="GO:0004843">
    <property type="term" value="F:cysteine-type deubiquitinase activity"/>
    <property type="evidence" value="ECO:0007669"/>
    <property type="project" value="UniProtKB-EC"/>
</dbReference>
<accession>X6N8G9</accession>
<dbReference type="GO" id="GO:0006508">
    <property type="term" value="P:proteolysis"/>
    <property type="evidence" value="ECO:0007669"/>
    <property type="project" value="UniProtKB-KW"/>
</dbReference>
<feature type="domain" description="USP" evidence="8">
    <location>
        <begin position="1"/>
        <end position="182"/>
    </location>
</feature>
<dbReference type="InterPro" id="IPR050164">
    <property type="entry name" value="Peptidase_C19"/>
</dbReference>
<dbReference type="SUPFAM" id="SSF54001">
    <property type="entry name" value="Cysteine proteinases"/>
    <property type="match status" value="1"/>
</dbReference>
<organism evidence="9 10">
    <name type="scientific">Reticulomyxa filosa</name>
    <dbReference type="NCBI Taxonomy" id="46433"/>
    <lineage>
        <taxon>Eukaryota</taxon>
        <taxon>Sar</taxon>
        <taxon>Rhizaria</taxon>
        <taxon>Retaria</taxon>
        <taxon>Foraminifera</taxon>
        <taxon>Monothalamids</taxon>
        <taxon>Reticulomyxidae</taxon>
        <taxon>Reticulomyxa</taxon>
    </lineage>
</organism>
<evidence type="ECO:0000256" key="3">
    <source>
        <dbReference type="ARBA" id="ARBA00012759"/>
    </source>
</evidence>
<keyword evidence="6 9" id="KW-0378">Hydrolase</keyword>
<evidence type="ECO:0000256" key="2">
    <source>
        <dbReference type="ARBA" id="ARBA00009085"/>
    </source>
</evidence>
<dbReference type="EC" id="3.4.19.12" evidence="3"/>
<evidence type="ECO:0000256" key="6">
    <source>
        <dbReference type="ARBA" id="ARBA00022801"/>
    </source>
</evidence>
<evidence type="ECO:0000313" key="9">
    <source>
        <dbReference type="EMBL" id="ETO22039.1"/>
    </source>
</evidence>
<dbReference type="PANTHER" id="PTHR24006:SF758">
    <property type="entry name" value="UBIQUITIN CARBOXYL-TERMINAL HYDROLASE 36"/>
    <property type="match status" value="1"/>
</dbReference>
<dbReference type="InterPro" id="IPR001394">
    <property type="entry name" value="Peptidase_C19_UCH"/>
</dbReference>
<proteinExistence type="inferred from homology"/>
<keyword evidence="4" id="KW-0645">Protease</keyword>
<dbReference type="PROSITE" id="PS50235">
    <property type="entry name" value="USP_3"/>
    <property type="match status" value="1"/>
</dbReference>